<feature type="compositionally biased region" description="Basic and acidic residues" evidence="1">
    <location>
        <begin position="196"/>
        <end position="208"/>
    </location>
</feature>
<proteinExistence type="predicted"/>
<name>L7KLR2_9ACTN</name>
<dbReference type="AlphaFoldDB" id="L7KLR2"/>
<organism evidence="2 3">
    <name type="scientific">Gordonia aichiensis NBRC 108223</name>
    <dbReference type="NCBI Taxonomy" id="1220583"/>
    <lineage>
        <taxon>Bacteria</taxon>
        <taxon>Bacillati</taxon>
        <taxon>Actinomycetota</taxon>
        <taxon>Actinomycetes</taxon>
        <taxon>Mycobacteriales</taxon>
        <taxon>Gordoniaceae</taxon>
        <taxon>Gordonia</taxon>
    </lineage>
</organism>
<dbReference type="eggNOG" id="ENOG5033VFQ">
    <property type="taxonomic scope" value="Bacteria"/>
</dbReference>
<feature type="region of interest" description="Disordered" evidence="1">
    <location>
        <begin position="1"/>
        <end position="40"/>
    </location>
</feature>
<evidence type="ECO:0000256" key="1">
    <source>
        <dbReference type="SAM" id="MobiDB-lite"/>
    </source>
</evidence>
<protein>
    <submittedName>
        <fullName evidence="2">Uncharacterized protein</fullName>
    </submittedName>
</protein>
<evidence type="ECO:0000313" key="2">
    <source>
        <dbReference type="EMBL" id="GAC49810.1"/>
    </source>
</evidence>
<evidence type="ECO:0000313" key="3">
    <source>
        <dbReference type="Proteomes" id="UP000010988"/>
    </source>
</evidence>
<dbReference type="Proteomes" id="UP000010988">
    <property type="component" value="Unassembled WGS sequence"/>
</dbReference>
<gene>
    <name evidence="2" type="ORF">GOACH_17_00650</name>
</gene>
<dbReference type="EMBL" id="BANR01000017">
    <property type="protein sequence ID" value="GAC49810.1"/>
    <property type="molecule type" value="Genomic_DNA"/>
</dbReference>
<dbReference type="STRING" id="1220583.GOACH_17_00650"/>
<comment type="caution">
    <text evidence="2">The sequence shown here is derived from an EMBL/GenBank/DDBJ whole genome shotgun (WGS) entry which is preliminary data.</text>
</comment>
<accession>L7KLR2</accession>
<sequence length="373" mass="37422">MKPCSSNESALCEPPTLESPSLGSPCPESPSSCASGTGTHSPVIGTDELRRLAEFLAPGCWPTADETALLECGRRVRGLADELGALADITDGLGQTHDGSGLAHDGLVDALGRVASGLGGMRQLAERFTVFALSVDTYATATIDARSEMTVLAAIADRDRLAASVAGALGDDAACVMAASAGRYALSAAGDEYTERAGDAGDAAERGAESTPPAATSGMMSMGGLAGLGALGMSAGGGLHGAVPLVGDGSARELGVDPASLIERAVVLQTSLPAPFSEWMRVAIGVGVDSDGEPVRVVATSDPQPYQRPGFAIAPSEFLAGDGGPPEYAIIAEMTRLGVTPAIVASATTMPQGIATVLMAEGVAVASPQSARR</sequence>
<feature type="compositionally biased region" description="Low complexity" evidence="1">
    <location>
        <begin position="18"/>
        <end position="36"/>
    </location>
</feature>
<feature type="region of interest" description="Disordered" evidence="1">
    <location>
        <begin position="196"/>
        <end position="219"/>
    </location>
</feature>
<reference evidence="2 3" key="1">
    <citation type="submission" date="2012-12" db="EMBL/GenBank/DDBJ databases">
        <title>Whole genome shotgun sequence of Gordonia aichiensis NBRC 108223.</title>
        <authorList>
            <person name="Isaki-Nakamura S."/>
            <person name="Hosoyama A."/>
            <person name="Tsuchikane K."/>
            <person name="Ando Y."/>
            <person name="Baba S."/>
            <person name="Ohji S."/>
            <person name="Hamada M."/>
            <person name="Tamura T."/>
            <person name="Yamazoe A."/>
            <person name="Yamazaki S."/>
            <person name="Fujita N."/>
        </authorList>
    </citation>
    <scope>NUCLEOTIDE SEQUENCE [LARGE SCALE GENOMIC DNA]</scope>
    <source>
        <strain evidence="2 3">NBRC 108223</strain>
    </source>
</reference>
<keyword evidence="3" id="KW-1185">Reference proteome</keyword>